<evidence type="ECO:0000313" key="2">
    <source>
        <dbReference type="Proteomes" id="UP000236047"/>
    </source>
</evidence>
<organism evidence="1 2">
    <name type="scientific">Streptomyces noursei</name>
    <name type="common">Streptomyces albulus</name>
    <dbReference type="NCBI Taxonomy" id="1971"/>
    <lineage>
        <taxon>Bacteria</taxon>
        <taxon>Bacillati</taxon>
        <taxon>Actinomycetota</taxon>
        <taxon>Actinomycetes</taxon>
        <taxon>Kitasatosporales</taxon>
        <taxon>Streptomycetaceae</taxon>
        <taxon>Streptomyces</taxon>
    </lineage>
</organism>
<sequence>METYVRRPVRVLFHGGGKYVDHKVDYEVLVHLLGPTYGSAPTQPLTGEEANIMIRRLVVNSMADETWHYEVPDRNGRPLRIVARTQRTEDGGLSGPRVVREVYEQAVTGKPVEPLDWLERWEYKPPKSSRQPVKVGDRVTAMTDGFRLAAGLATAIEWKLHPMQAHYALPPLWSWEWRVTVWFGGDQEREGAWKDHWVGKASNSLPDTQKFFEPIWQKLEAEFPERQAAE</sequence>
<dbReference type="Proteomes" id="UP000236047">
    <property type="component" value="Unassembled WGS sequence"/>
</dbReference>
<protein>
    <submittedName>
        <fullName evidence="1">Uncharacterized protein</fullName>
    </submittedName>
</protein>
<name>A0A2N8PQU3_STRNR</name>
<evidence type="ECO:0000313" key="1">
    <source>
        <dbReference type="EMBL" id="PNE43378.1"/>
    </source>
</evidence>
<accession>A0A2N8PQU3</accession>
<comment type="caution">
    <text evidence="1">The sequence shown here is derived from an EMBL/GenBank/DDBJ whole genome shotgun (WGS) entry which is preliminary data.</text>
</comment>
<reference evidence="2" key="1">
    <citation type="submission" date="2015-09" db="EMBL/GenBank/DDBJ databases">
        <authorList>
            <person name="Graham D.E."/>
            <person name="Mahan K.M."/>
            <person name="Klingeman D.M."/>
            <person name="Fida T."/>
            <person name="Giannone R.J."/>
            <person name="Hettich R.L."/>
            <person name="Parry R.J."/>
            <person name="Spain J.C."/>
        </authorList>
    </citation>
    <scope>NUCLEOTIDE SEQUENCE [LARGE SCALE GENOMIC DNA]</scope>
    <source>
        <strain evidence="2">JCM 4701</strain>
    </source>
</reference>
<dbReference type="EMBL" id="LJSN01000001">
    <property type="protein sequence ID" value="PNE43378.1"/>
    <property type="molecule type" value="Genomic_DNA"/>
</dbReference>
<gene>
    <name evidence="1" type="ORF">AOB60_00060</name>
</gene>
<keyword evidence="2" id="KW-1185">Reference proteome</keyword>
<dbReference type="AlphaFoldDB" id="A0A2N8PQU3"/>
<proteinExistence type="predicted"/>